<accession>A0A1V6C6Z7</accession>
<dbReference type="EMBL" id="MWDQ01000117">
    <property type="protein sequence ID" value="OQB72693.1"/>
    <property type="molecule type" value="Genomic_DNA"/>
</dbReference>
<dbReference type="Pfam" id="PF05258">
    <property type="entry name" value="DciA"/>
    <property type="match status" value="1"/>
</dbReference>
<proteinExistence type="predicted"/>
<dbReference type="AlphaFoldDB" id="A0A1V6C6Z7"/>
<name>A0A1V6C6Z7_UNCT6</name>
<reference evidence="1" key="1">
    <citation type="submission" date="2017-02" db="EMBL/GenBank/DDBJ databases">
        <title>Delving into the versatile metabolic prowess of the omnipresent phylum Bacteroidetes.</title>
        <authorList>
            <person name="Nobu M.K."/>
            <person name="Mei R."/>
            <person name="Narihiro T."/>
            <person name="Kuroda K."/>
            <person name="Liu W.-T."/>
        </authorList>
    </citation>
    <scope>NUCLEOTIDE SEQUENCE</scope>
    <source>
        <strain evidence="1">ADurb.Bin131</strain>
    </source>
</reference>
<evidence type="ECO:0000313" key="1">
    <source>
        <dbReference type="EMBL" id="OQB72693.1"/>
    </source>
</evidence>
<dbReference type="InterPro" id="IPR007922">
    <property type="entry name" value="DciA-like"/>
</dbReference>
<organism evidence="1">
    <name type="scientific">candidate division TA06 bacterium ADurb.Bin131</name>
    <dbReference type="NCBI Taxonomy" id="1852827"/>
    <lineage>
        <taxon>Bacteria</taxon>
        <taxon>Bacteria division TA06</taxon>
    </lineage>
</organism>
<evidence type="ECO:0008006" key="2">
    <source>
        <dbReference type="Google" id="ProtNLM"/>
    </source>
</evidence>
<comment type="caution">
    <text evidence="1">The sequence shown here is derived from an EMBL/GenBank/DDBJ whole genome shotgun (WGS) entry which is preliminary data.</text>
</comment>
<protein>
    <recommendedName>
        <fullName evidence="2">DUF721 domain-containing protein</fullName>
    </recommendedName>
</protein>
<dbReference type="Proteomes" id="UP000485562">
    <property type="component" value="Unassembled WGS sequence"/>
</dbReference>
<gene>
    <name evidence="1" type="ORF">BWX89_01243</name>
</gene>
<sequence>MTEKRISEILSSVLSGIGTTPDISRSGIVDWDKIWAEVSGEGKRFSYVRKMDKDVLYVCVKNSAWLLEMKKNKKDLIQRLKERTGKMLKDIKFYR</sequence>